<dbReference type="OrthoDB" id="2641710at2759"/>
<dbReference type="HOGENOM" id="CLU_085826_1_0_1"/>
<dbReference type="AlphaFoldDB" id="A0A0C3BJM7"/>
<organism evidence="2 3">
    <name type="scientific">Piloderma croceum (strain F 1598)</name>
    <dbReference type="NCBI Taxonomy" id="765440"/>
    <lineage>
        <taxon>Eukaryota</taxon>
        <taxon>Fungi</taxon>
        <taxon>Dikarya</taxon>
        <taxon>Basidiomycota</taxon>
        <taxon>Agaricomycotina</taxon>
        <taxon>Agaricomycetes</taxon>
        <taxon>Agaricomycetidae</taxon>
        <taxon>Atheliales</taxon>
        <taxon>Atheliaceae</taxon>
        <taxon>Piloderma</taxon>
    </lineage>
</organism>
<keyword evidence="3" id="KW-1185">Reference proteome</keyword>
<feature type="domain" description="DUF7770" evidence="1">
    <location>
        <begin position="43"/>
        <end position="184"/>
    </location>
</feature>
<gene>
    <name evidence="2" type="ORF">PILCRDRAFT_11987</name>
</gene>
<dbReference type="InParanoid" id="A0A0C3BJM7"/>
<protein>
    <recommendedName>
        <fullName evidence="1">DUF7770 domain-containing protein</fullName>
    </recommendedName>
</protein>
<dbReference type="EMBL" id="KN833024">
    <property type="protein sequence ID" value="KIM77567.1"/>
    <property type="molecule type" value="Genomic_DNA"/>
</dbReference>
<reference evidence="3" key="2">
    <citation type="submission" date="2015-01" db="EMBL/GenBank/DDBJ databases">
        <title>Evolutionary Origins and Diversification of the Mycorrhizal Mutualists.</title>
        <authorList>
            <consortium name="DOE Joint Genome Institute"/>
            <consortium name="Mycorrhizal Genomics Consortium"/>
            <person name="Kohler A."/>
            <person name="Kuo A."/>
            <person name="Nagy L.G."/>
            <person name="Floudas D."/>
            <person name="Copeland A."/>
            <person name="Barry K.W."/>
            <person name="Cichocki N."/>
            <person name="Veneault-Fourrey C."/>
            <person name="LaButti K."/>
            <person name="Lindquist E.A."/>
            <person name="Lipzen A."/>
            <person name="Lundell T."/>
            <person name="Morin E."/>
            <person name="Murat C."/>
            <person name="Riley R."/>
            <person name="Ohm R."/>
            <person name="Sun H."/>
            <person name="Tunlid A."/>
            <person name="Henrissat B."/>
            <person name="Grigoriev I.V."/>
            <person name="Hibbett D.S."/>
            <person name="Martin F."/>
        </authorList>
    </citation>
    <scope>NUCLEOTIDE SEQUENCE [LARGE SCALE GENOMIC DNA]</scope>
    <source>
        <strain evidence="3">F 1598</strain>
    </source>
</reference>
<dbReference type="InterPro" id="IPR056672">
    <property type="entry name" value="DUF7770"/>
</dbReference>
<evidence type="ECO:0000259" key="1">
    <source>
        <dbReference type="Pfam" id="PF24968"/>
    </source>
</evidence>
<accession>A0A0C3BJM7</accession>
<name>A0A0C3BJM7_PILCF</name>
<reference evidence="2 3" key="1">
    <citation type="submission" date="2014-04" db="EMBL/GenBank/DDBJ databases">
        <authorList>
            <consortium name="DOE Joint Genome Institute"/>
            <person name="Kuo A."/>
            <person name="Tarkka M."/>
            <person name="Buscot F."/>
            <person name="Kohler A."/>
            <person name="Nagy L.G."/>
            <person name="Floudas D."/>
            <person name="Copeland A."/>
            <person name="Barry K.W."/>
            <person name="Cichocki N."/>
            <person name="Veneault-Fourrey C."/>
            <person name="LaButti K."/>
            <person name="Lindquist E.A."/>
            <person name="Lipzen A."/>
            <person name="Lundell T."/>
            <person name="Morin E."/>
            <person name="Murat C."/>
            <person name="Sun H."/>
            <person name="Tunlid A."/>
            <person name="Henrissat B."/>
            <person name="Grigoriev I.V."/>
            <person name="Hibbett D.S."/>
            <person name="Martin F."/>
            <person name="Nordberg H.P."/>
            <person name="Cantor M.N."/>
            <person name="Hua S.X."/>
        </authorList>
    </citation>
    <scope>NUCLEOTIDE SEQUENCE [LARGE SCALE GENOMIC DNA]</scope>
    <source>
        <strain evidence="2 3">F 1598</strain>
    </source>
</reference>
<evidence type="ECO:0000313" key="2">
    <source>
        <dbReference type="EMBL" id="KIM77567.1"/>
    </source>
</evidence>
<proteinExistence type="predicted"/>
<sequence length="185" mass="21315">MVEDKRRPIVLTDCREADRVRIVSQITLVGVPTYPRIWKDETNRTGRLVHWRVQLGWLNRAGAGMAEGSIVLDTISSTDFVEIDVRSRTNLVSDKAGTYWAHAIPMVKGNLTVQHFIDLIQQNRRHHYSYDKNKSGCLFWSKTVMRDFATNGWVKHEDVDAIDGVVDEARKTEGYWVPKDEGRFL</sequence>
<dbReference type="Pfam" id="PF24968">
    <property type="entry name" value="DUF7770"/>
    <property type="match status" value="1"/>
</dbReference>
<evidence type="ECO:0000313" key="3">
    <source>
        <dbReference type="Proteomes" id="UP000054166"/>
    </source>
</evidence>
<dbReference type="Proteomes" id="UP000054166">
    <property type="component" value="Unassembled WGS sequence"/>
</dbReference>